<evidence type="ECO:0000259" key="2">
    <source>
        <dbReference type="SMART" id="SM00226"/>
    </source>
</evidence>
<name>A0A7V8VD67_9BACT</name>
<sequence>MPAVLEWNPTVAAEELRERILATAAEGAPVILPGDYGYVAALPVQSPRLATLLQRLPEPAALWVKDSECLRALGVEIPLALQRLLNRAWPLPLLVLLSADSLQKQGFSRPAWWDSAVDSGQRLRLRHPEHTVASAIAEVLDVSQWLIADTGLPTVEAALDLMEEAEALGISAGVLSCHVRPSQVCFGSRGWEMIEEGAVSREELAHLTARLILFVCTGNTCRSPLAEGLAKVLAANRLGCSIDELPQRGLWITSAGLCTSGGWPASAEAIQVAAEYGVDLNRHRSQPLQPWLLAMADQVITMTQGHQQLLREQYPGLGPPPRLLWEDGDVADPIGAGPDAYRACAALLREQVERLLAEWLAS</sequence>
<keyword evidence="4" id="KW-1185">Reference proteome</keyword>
<dbReference type="Proteomes" id="UP000542342">
    <property type="component" value="Unassembled WGS sequence"/>
</dbReference>
<organism evidence="3 4">
    <name type="scientific">Thermogemmata fonticola</name>
    <dbReference type="NCBI Taxonomy" id="2755323"/>
    <lineage>
        <taxon>Bacteria</taxon>
        <taxon>Pseudomonadati</taxon>
        <taxon>Planctomycetota</taxon>
        <taxon>Planctomycetia</taxon>
        <taxon>Gemmatales</taxon>
        <taxon>Gemmataceae</taxon>
        <taxon>Thermogemmata</taxon>
    </lineage>
</organism>
<dbReference type="InterPro" id="IPR017945">
    <property type="entry name" value="DHBP_synth_RibB-like_a/b_dom"/>
</dbReference>
<dbReference type="PANTHER" id="PTHR43428">
    <property type="entry name" value="ARSENATE REDUCTASE"/>
    <property type="match status" value="1"/>
</dbReference>
<dbReference type="Gene3D" id="3.90.870.10">
    <property type="entry name" value="DHBP synthase"/>
    <property type="match status" value="1"/>
</dbReference>
<dbReference type="PANTHER" id="PTHR43428:SF1">
    <property type="entry name" value="ARSENATE REDUCTASE"/>
    <property type="match status" value="1"/>
</dbReference>
<dbReference type="Pfam" id="PF01451">
    <property type="entry name" value="LMWPc"/>
    <property type="match status" value="1"/>
</dbReference>
<keyword evidence="1" id="KW-0059">Arsenical resistance</keyword>
<evidence type="ECO:0000256" key="1">
    <source>
        <dbReference type="ARBA" id="ARBA00022849"/>
    </source>
</evidence>
<gene>
    <name evidence="3" type="ORF">H0921_06815</name>
</gene>
<reference evidence="3 4" key="1">
    <citation type="submission" date="2020-07" db="EMBL/GenBank/DDBJ databases">
        <title>Thermogemmata thermophila gen. nov., sp. nov., a novel moderate thermophilic planctomycete from a Kamchatka hot spring.</title>
        <authorList>
            <person name="Elcheninov A.G."/>
            <person name="Podosokorskaya O.A."/>
            <person name="Kovaleva O.L."/>
            <person name="Novikov A."/>
            <person name="Bonch-Osmolovskaya E.A."/>
            <person name="Toshchakov S.V."/>
            <person name="Kublanov I.V."/>
        </authorList>
    </citation>
    <scope>NUCLEOTIDE SEQUENCE [LARGE SCALE GENOMIC DNA]</scope>
    <source>
        <strain evidence="3 4">2918</strain>
    </source>
</reference>
<comment type="caution">
    <text evidence="3">The sequence shown here is derived from an EMBL/GenBank/DDBJ whole genome shotgun (WGS) entry which is preliminary data.</text>
</comment>
<dbReference type="InterPro" id="IPR036196">
    <property type="entry name" value="Ptyr_pPase_sf"/>
</dbReference>
<dbReference type="EMBL" id="JACEFB010000003">
    <property type="protein sequence ID" value="MBA2225874.1"/>
    <property type="molecule type" value="Genomic_DNA"/>
</dbReference>
<dbReference type="RefSeq" id="WP_194537307.1">
    <property type="nucleotide sequence ID" value="NZ_JACEFB010000003.1"/>
</dbReference>
<proteinExistence type="predicted"/>
<dbReference type="SUPFAM" id="SSF55821">
    <property type="entry name" value="YrdC/RibB"/>
    <property type="match status" value="1"/>
</dbReference>
<dbReference type="InterPro" id="IPR023485">
    <property type="entry name" value="Ptyr_pPase"/>
</dbReference>
<dbReference type="Gene3D" id="3.40.50.2300">
    <property type="match status" value="1"/>
</dbReference>
<dbReference type="SUPFAM" id="SSF52788">
    <property type="entry name" value="Phosphotyrosine protein phosphatases I"/>
    <property type="match status" value="1"/>
</dbReference>
<dbReference type="AlphaFoldDB" id="A0A7V8VD67"/>
<evidence type="ECO:0000313" key="4">
    <source>
        <dbReference type="Proteomes" id="UP000542342"/>
    </source>
</evidence>
<evidence type="ECO:0000313" key="3">
    <source>
        <dbReference type="EMBL" id="MBA2225874.1"/>
    </source>
</evidence>
<feature type="domain" description="Phosphotyrosine protein phosphatase I" evidence="2">
    <location>
        <begin position="210"/>
        <end position="358"/>
    </location>
</feature>
<dbReference type="SMART" id="SM00226">
    <property type="entry name" value="LMWPc"/>
    <property type="match status" value="1"/>
</dbReference>
<dbReference type="GO" id="GO:0046685">
    <property type="term" value="P:response to arsenic-containing substance"/>
    <property type="evidence" value="ECO:0007669"/>
    <property type="project" value="UniProtKB-KW"/>
</dbReference>
<accession>A0A7V8VD67</accession>
<protein>
    <recommendedName>
        <fullName evidence="2">Phosphotyrosine protein phosphatase I domain-containing protein</fullName>
    </recommendedName>
</protein>